<evidence type="ECO:0000313" key="2">
    <source>
        <dbReference type="Proteomes" id="UP001159405"/>
    </source>
</evidence>
<evidence type="ECO:0000313" key="1">
    <source>
        <dbReference type="EMBL" id="CAH3042264.1"/>
    </source>
</evidence>
<name>A0ABN8N3K6_9CNID</name>
<gene>
    <name evidence="1" type="ORF">PLOB_00000744</name>
</gene>
<protein>
    <submittedName>
        <fullName evidence="1">Uncharacterized protein</fullName>
    </submittedName>
</protein>
<accession>A0ABN8N3K6</accession>
<sequence length="83" mass="8997">MLDYIINQSCDEKRVVDVVHVGQSSKAKTDIPILLNKNQLKALRQMVFGVVKKALGISPLPDGAPHGYQVNLSAAVAWAAREA</sequence>
<keyword evidence="2" id="KW-1185">Reference proteome</keyword>
<organism evidence="1 2">
    <name type="scientific">Porites lobata</name>
    <dbReference type="NCBI Taxonomy" id="104759"/>
    <lineage>
        <taxon>Eukaryota</taxon>
        <taxon>Metazoa</taxon>
        <taxon>Cnidaria</taxon>
        <taxon>Anthozoa</taxon>
        <taxon>Hexacorallia</taxon>
        <taxon>Scleractinia</taxon>
        <taxon>Fungiina</taxon>
        <taxon>Poritidae</taxon>
        <taxon>Porites</taxon>
    </lineage>
</organism>
<proteinExistence type="predicted"/>
<comment type="caution">
    <text evidence="1">The sequence shown here is derived from an EMBL/GenBank/DDBJ whole genome shotgun (WGS) entry which is preliminary data.</text>
</comment>
<dbReference type="EMBL" id="CALNXK010000010">
    <property type="protein sequence ID" value="CAH3042264.1"/>
    <property type="molecule type" value="Genomic_DNA"/>
</dbReference>
<reference evidence="1 2" key="1">
    <citation type="submission" date="2022-05" db="EMBL/GenBank/DDBJ databases">
        <authorList>
            <consortium name="Genoscope - CEA"/>
            <person name="William W."/>
        </authorList>
    </citation>
    <scope>NUCLEOTIDE SEQUENCE [LARGE SCALE GENOMIC DNA]</scope>
</reference>
<dbReference type="Proteomes" id="UP001159405">
    <property type="component" value="Unassembled WGS sequence"/>
</dbReference>